<dbReference type="PANTHER" id="PTHR43201">
    <property type="entry name" value="ACYL-COA SYNTHETASE"/>
    <property type="match status" value="1"/>
</dbReference>
<reference evidence="3 4" key="1">
    <citation type="submission" date="2016-10" db="EMBL/GenBank/DDBJ databases">
        <authorList>
            <person name="de Groot N.N."/>
        </authorList>
    </citation>
    <scope>NUCLEOTIDE SEQUENCE [LARGE SCALE GENOMIC DNA]</scope>
    <source>
        <strain evidence="3 4">DSM 26656</strain>
    </source>
</reference>
<dbReference type="Pfam" id="PF00501">
    <property type="entry name" value="AMP-binding"/>
    <property type="match status" value="1"/>
</dbReference>
<keyword evidence="3" id="KW-0808">Transferase</keyword>
<evidence type="ECO:0000259" key="2">
    <source>
        <dbReference type="Pfam" id="PF00501"/>
    </source>
</evidence>
<evidence type="ECO:0000256" key="1">
    <source>
        <dbReference type="ARBA" id="ARBA00006432"/>
    </source>
</evidence>
<feature type="domain" description="AMP-dependent synthetase/ligase" evidence="2">
    <location>
        <begin position="28"/>
        <end position="386"/>
    </location>
</feature>
<dbReference type="Proteomes" id="UP000236743">
    <property type="component" value="Unassembled WGS sequence"/>
</dbReference>
<sequence>MAAAEFNAQSFDAASARITLFRALLEATSRHGKGRVALEDPERKPITYGRLVLGALVLGRKLAGVTQAGERVGLLLPNVQGMAVTLFGLTAFGRVPALLNFTAGAKNLKAAGDLAELKTIVTSRRFIDQAKLDDELEALAAGRQVIYLEDVRKQITSLDKALGALQSLAPGLVHRAYEAKPDEPAVVLFTSGTEGKPKGVVLSHANLVSNARQIFALAAGFLSERDIVMNPLPAFHSFGLTAGLLMPLLSGMKVVLYPSPLHYKQVPKLIGEMGCTFLFATDTFLQGYARAADPDDLKSVRYVVAGAERVKPDTRRMWEPYGTTILEGYGCTECSPVLACNTPVATREGSVGRLLPGIEARLDPVEGITDGGKLCVRGPNIMAGYLSAEHPGQIVPPEGGWHDTGDIVTLDDGFVVIKGRAKRFAKLGGEMISLAAVESMIAGLWPDQNHVVVALPDARKGEQLVLVTEKPNAERGALQAAAKEQGFPELWMPRAILVTNSIPVLGNGKIDYAATRELAASRRSLL</sequence>
<dbReference type="GO" id="GO:0031956">
    <property type="term" value="F:medium-chain fatty acid-CoA ligase activity"/>
    <property type="evidence" value="ECO:0007669"/>
    <property type="project" value="TreeGrafter"/>
</dbReference>
<evidence type="ECO:0000313" key="3">
    <source>
        <dbReference type="EMBL" id="SEG17403.1"/>
    </source>
</evidence>
<dbReference type="GO" id="GO:0016746">
    <property type="term" value="F:acyltransferase activity"/>
    <property type="evidence" value="ECO:0007669"/>
    <property type="project" value="UniProtKB-KW"/>
</dbReference>
<keyword evidence="4" id="KW-1185">Reference proteome</keyword>
<gene>
    <name evidence="3" type="ORF">SAMN04488115_103471</name>
</gene>
<dbReference type="Gene3D" id="3.30.300.30">
    <property type="match status" value="1"/>
</dbReference>
<dbReference type="Gene3D" id="3.40.50.12780">
    <property type="entry name" value="N-terminal domain of ligase-like"/>
    <property type="match status" value="1"/>
</dbReference>
<keyword evidence="3" id="KW-0436">Ligase</keyword>
<dbReference type="PROSITE" id="PS00455">
    <property type="entry name" value="AMP_BINDING"/>
    <property type="match status" value="1"/>
</dbReference>
<accession>A0A1H5Y0E6</accession>
<keyword evidence="3" id="KW-0012">Acyltransferase</keyword>
<name>A0A1H5Y0E6_9HYPH</name>
<dbReference type="OrthoDB" id="9803968at2"/>
<dbReference type="InterPro" id="IPR042099">
    <property type="entry name" value="ANL_N_sf"/>
</dbReference>
<dbReference type="InterPro" id="IPR020845">
    <property type="entry name" value="AMP-binding_CS"/>
</dbReference>
<dbReference type="RefSeq" id="WP_103872283.1">
    <property type="nucleotide sequence ID" value="NZ_FNUY01000003.1"/>
</dbReference>
<proteinExistence type="inferred from homology"/>
<dbReference type="PANTHER" id="PTHR43201:SF8">
    <property type="entry name" value="ACYL-COA SYNTHETASE FAMILY MEMBER 3"/>
    <property type="match status" value="1"/>
</dbReference>
<dbReference type="InterPro" id="IPR045851">
    <property type="entry name" value="AMP-bd_C_sf"/>
</dbReference>
<evidence type="ECO:0000313" key="4">
    <source>
        <dbReference type="Proteomes" id="UP000236743"/>
    </source>
</evidence>
<dbReference type="AlphaFoldDB" id="A0A1H5Y0E6"/>
<dbReference type="SUPFAM" id="SSF56801">
    <property type="entry name" value="Acetyl-CoA synthetase-like"/>
    <property type="match status" value="1"/>
</dbReference>
<organism evidence="3 4">
    <name type="scientific">Bosea lathyri</name>
    <dbReference type="NCBI Taxonomy" id="1036778"/>
    <lineage>
        <taxon>Bacteria</taxon>
        <taxon>Pseudomonadati</taxon>
        <taxon>Pseudomonadota</taxon>
        <taxon>Alphaproteobacteria</taxon>
        <taxon>Hyphomicrobiales</taxon>
        <taxon>Boseaceae</taxon>
        <taxon>Bosea</taxon>
    </lineage>
</organism>
<dbReference type="GO" id="GO:0006631">
    <property type="term" value="P:fatty acid metabolic process"/>
    <property type="evidence" value="ECO:0007669"/>
    <property type="project" value="TreeGrafter"/>
</dbReference>
<protein>
    <submittedName>
        <fullName evidence="3">Acyl-[acyl-carrier-protein]-phospholipid O-acyltransferase / long-chain-fatty-acid--[acyl-carrier-protein] ligase</fullName>
    </submittedName>
</protein>
<dbReference type="InterPro" id="IPR000873">
    <property type="entry name" value="AMP-dep_synth/lig_dom"/>
</dbReference>
<dbReference type="EMBL" id="FNUY01000003">
    <property type="protein sequence ID" value="SEG17403.1"/>
    <property type="molecule type" value="Genomic_DNA"/>
</dbReference>
<comment type="similarity">
    <text evidence="1">Belongs to the ATP-dependent AMP-binding enzyme family.</text>
</comment>